<dbReference type="AlphaFoldDB" id="A0A8X7VMM9"/>
<sequence length="253" mass="29041">MREFLNITSTSALGIRQNATLADLFYDGGWHLPAPRTEPQLALHTFLTTLTLSQAQDSYEWSQPGQSSLTFKTGQTYNLIKLHSPPVSWSKIVWFSRGIPKHSFLTWLVTLNRCPTKDRIISWGLSTSPQCLLCNAENETRDHLFFECPFSFAVWNSLARKANCLAPPTWYQTLHYLEHRTCGKTERCLGLLAWQASIYFIWTERNNRLHRHHFRSSSSIAAAAYSLIKNKISSFRDQNPAFCSSLLQIWIAV</sequence>
<evidence type="ECO:0000313" key="2">
    <source>
        <dbReference type="EMBL" id="KAG2314131.1"/>
    </source>
</evidence>
<dbReference type="OrthoDB" id="1107057at2759"/>
<keyword evidence="3" id="KW-1185">Reference proteome</keyword>
<organism evidence="2 3">
    <name type="scientific">Brassica carinata</name>
    <name type="common">Ethiopian mustard</name>
    <name type="synonym">Abyssinian cabbage</name>
    <dbReference type="NCBI Taxonomy" id="52824"/>
    <lineage>
        <taxon>Eukaryota</taxon>
        <taxon>Viridiplantae</taxon>
        <taxon>Streptophyta</taxon>
        <taxon>Embryophyta</taxon>
        <taxon>Tracheophyta</taxon>
        <taxon>Spermatophyta</taxon>
        <taxon>Magnoliopsida</taxon>
        <taxon>eudicotyledons</taxon>
        <taxon>Gunneridae</taxon>
        <taxon>Pentapetalae</taxon>
        <taxon>rosids</taxon>
        <taxon>malvids</taxon>
        <taxon>Brassicales</taxon>
        <taxon>Brassicaceae</taxon>
        <taxon>Brassiceae</taxon>
        <taxon>Brassica</taxon>
    </lineage>
</organism>
<comment type="caution">
    <text evidence="2">The sequence shown here is derived from an EMBL/GenBank/DDBJ whole genome shotgun (WGS) entry which is preliminary data.</text>
</comment>
<dbReference type="Pfam" id="PF13966">
    <property type="entry name" value="zf-RVT"/>
    <property type="match status" value="1"/>
</dbReference>
<dbReference type="InterPro" id="IPR026960">
    <property type="entry name" value="RVT-Znf"/>
</dbReference>
<dbReference type="Proteomes" id="UP000886595">
    <property type="component" value="Unassembled WGS sequence"/>
</dbReference>
<gene>
    <name evidence="2" type="ORF">Bca52824_017253</name>
</gene>
<dbReference type="EMBL" id="JAAMPC010000004">
    <property type="protein sequence ID" value="KAG2314131.1"/>
    <property type="molecule type" value="Genomic_DNA"/>
</dbReference>
<accession>A0A8X7VMM9</accession>
<evidence type="ECO:0000259" key="1">
    <source>
        <dbReference type="Pfam" id="PF13966"/>
    </source>
</evidence>
<name>A0A8X7VMM9_BRACI</name>
<dbReference type="PANTHER" id="PTHR33116:SF76">
    <property type="entry name" value="DUF4283 DOMAIN-CONTAINING PROTEIN"/>
    <property type="match status" value="1"/>
</dbReference>
<feature type="domain" description="Reverse transcriptase zinc-binding" evidence="1">
    <location>
        <begin position="71"/>
        <end position="155"/>
    </location>
</feature>
<reference evidence="2 3" key="1">
    <citation type="submission" date="2020-02" db="EMBL/GenBank/DDBJ databases">
        <authorList>
            <person name="Ma Q."/>
            <person name="Huang Y."/>
            <person name="Song X."/>
            <person name="Pei D."/>
        </authorList>
    </citation>
    <scope>NUCLEOTIDE SEQUENCE [LARGE SCALE GENOMIC DNA]</scope>
    <source>
        <strain evidence="2">Sxm20200214</strain>
        <tissue evidence="2">Leaf</tissue>
    </source>
</reference>
<evidence type="ECO:0000313" key="3">
    <source>
        <dbReference type="Proteomes" id="UP000886595"/>
    </source>
</evidence>
<proteinExistence type="predicted"/>
<dbReference type="PANTHER" id="PTHR33116">
    <property type="entry name" value="REVERSE TRANSCRIPTASE ZINC-BINDING DOMAIN-CONTAINING PROTEIN-RELATED-RELATED"/>
    <property type="match status" value="1"/>
</dbReference>
<protein>
    <recommendedName>
        <fullName evidence="1">Reverse transcriptase zinc-binding domain-containing protein</fullName>
    </recommendedName>
</protein>